<proteinExistence type="predicted"/>
<evidence type="ECO:0000313" key="2">
    <source>
        <dbReference type="Proteomes" id="UP000095283"/>
    </source>
</evidence>
<name>A0A1I7XSQ8_HETBA</name>
<reference evidence="3" key="1">
    <citation type="submission" date="2016-11" db="UniProtKB">
        <authorList>
            <consortium name="WormBaseParasite"/>
        </authorList>
    </citation>
    <scope>IDENTIFICATION</scope>
</reference>
<evidence type="ECO:0000313" key="3">
    <source>
        <dbReference type="WBParaSite" id="Hba_20570"/>
    </source>
</evidence>
<evidence type="ECO:0000256" key="1">
    <source>
        <dbReference type="SAM" id="MobiDB-lite"/>
    </source>
</evidence>
<keyword evidence="2" id="KW-1185">Reference proteome</keyword>
<organism evidence="2 3">
    <name type="scientific">Heterorhabditis bacteriophora</name>
    <name type="common">Entomopathogenic nematode worm</name>
    <dbReference type="NCBI Taxonomy" id="37862"/>
    <lineage>
        <taxon>Eukaryota</taxon>
        <taxon>Metazoa</taxon>
        <taxon>Ecdysozoa</taxon>
        <taxon>Nematoda</taxon>
        <taxon>Chromadorea</taxon>
        <taxon>Rhabditida</taxon>
        <taxon>Rhabditina</taxon>
        <taxon>Rhabditomorpha</taxon>
        <taxon>Strongyloidea</taxon>
        <taxon>Heterorhabditidae</taxon>
        <taxon>Heterorhabditis</taxon>
    </lineage>
</organism>
<protein>
    <submittedName>
        <fullName evidence="3">START domain-containing protein</fullName>
    </submittedName>
</protein>
<dbReference type="WBParaSite" id="Hba_20570">
    <property type="protein sequence ID" value="Hba_20570"/>
    <property type="gene ID" value="Hba_20570"/>
</dbReference>
<feature type="region of interest" description="Disordered" evidence="1">
    <location>
        <begin position="1"/>
        <end position="22"/>
    </location>
</feature>
<dbReference type="AlphaFoldDB" id="A0A1I7XSQ8"/>
<sequence>MVENVSESSFLHESRRPKTPWSMANSAKLREVVLGIQEWNPDGCWRTRRDSTELENGIPYVVIISSYQESRRQFTSR</sequence>
<accession>A0A1I7XSQ8</accession>
<dbReference type="Proteomes" id="UP000095283">
    <property type="component" value="Unplaced"/>
</dbReference>